<dbReference type="KEGG" id="csil:CBE74_09990"/>
<evidence type="ECO:0000313" key="2">
    <source>
        <dbReference type="EMBL" id="ARU46725.1"/>
    </source>
</evidence>
<reference evidence="2" key="2">
    <citation type="submission" date="2017-05" db="EMBL/GenBank/DDBJ databases">
        <authorList>
            <person name="Oliveira G."/>
            <person name="Souza T."/>
            <person name="Jamal S."/>
            <person name="Jaiswal A."/>
            <person name="Lima A."/>
            <person name="Gomide A."/>
            <person name="FIgueiredo H."/>
            <person name="Vasco V."/>
        </authorList>
    </citation>
    <scope>NUCLEOTIDE SEQUENCE</scope>
    <source>
        <strain evidence="2">PO100/5</strain>
    </source>
</reference>
<dbReference type="EMBL" id="CP021417">
    <property type="protein sequence ID" value="ARU46725.1"/>
    <property type="molecule type" value="Genomic_DNA"/>
</dbReference>
<protein>
    <submittedName>
        <fullName evidence="2">Uncharacterized protein</fullName>
    </submittedName>
</protein>
<evidence type="ECO:0000256" key="1">
    <source>
        <dbReference type="SAM" id="MobiDB-lite"/>
    </source>
</evidence>
<dbReference type="AlphaFoldDB" id="A0A7U5HMX4"/>
<reference evidence="2" key="5">
    <citation type="journal article" date="2020" name="PLoS ONE">
        <title>Taxonomic classification of strain PO100/5 shows a broader geographic distribution and genetic markers of the recently described Corynebacterium silvaticum.</title>
        <authorList>
            <person name="Viana M.V.C."/>
            <person name="Profeta R."/>
            <person name="da Silva A.L."/>
            <person name="Hurtado R."/>
            <person name="Cerqueira J.C."/>
            <person name="Ribeiro B.F.S."/>
            <person name="Almeida M.O."/>
            <person name="Morais-Rodrigues F."/>
            <person name="Soares S.C."/>
            <person name="Oliveira M."/>
            <person name="Tavares L."/>
            <person name="Figueiredo H."/>
            <person name="Wattam A.R."/>
            <person name="Barh D."/>
            <person name="Ghosh P."/>
            <person name="Silva A."/>
            <person name="Azevedo V."/>
        </authorList>
    </citation>
    <scope>NUCLEOTIDE SEQUENCE</scope>
    <source>
        <strain evidence="2">PO100/5</strain>
    </source>
</reference>
<reference evidence="2" key="1">
    <citation type="journal article" date="2014" name="BMC Vet. Res.">
        <title>First report of Corynebacterium pseudotuberculosis from caseous lymphadenitis lesions in Black Alentejano pig (Sus scrofa domesticus).</title>
        <authorList>
            <person name="Oliveira M."/>
            <person name="Barroco C."/>
            <person name="Mottola C."/>
            <person name="Santos R."/>
            <person name="Lemsaddek A."/>
            <person name="Tavares L."/>
            <person name="Semedo-Lemsaddek T."/>
        </authorList>
    </citation>
    <scope>NUCLEOTIDE SEQUENCE [LARGE SCALE GENOMIC DNA]</scope>
    <source>
        <strain evidence="2">PO100/5</strain>
    </source>
</reference>
<proteinExistence type="predicted"/>
<organism evidence="2">
    <name type="scientific">Corynebacterium silvaticum</name>
    <dbReference type="NCBI Taxonomy" id="2320431"/>
    <lineage>
        <taxon>Bacteria</taxon>
        <taxon>Bacillati</taxon>
        <taxon>Actinomycetota</taxon>
        <taxon>Actinomycetes</taxon>
        <taxon>Mycobacteriales</taxon>
        <taxon>Corynebacteriaceae</taxon>
        <taxon>Corynebacterium</taxon>
    </lineage>
</organism>
<reference evidence="2" key="4">
    <citation type="journal article" date="2020" name="Int. J. Syst. Evol. Microbiol.">
        <title>Corynebacterium silvaticum sp. nov., a unique group of NTTB corynebacteria in wild boar and roe deer.</title>
        <authorList>
            <person name="Dangel A."/>
            <person name="Berger A."/>
            <person name="Rau J."/>
            <person name="Eisenberg T."/>
            <person name="Kampfer P."/>
            <person name="Margos G."/>
            <person name="Contzen M."/>
            <person name="Busse H.J."/>
            <person name="Konrad R."/>
            <person name="Peters M."/>
            <person name="Sting R."/>
            <person name="Sing A."/>
        </authorList>
    </citation>
    <scope>NUCLEOTIDE SEQUENCE</scope>
    <source>
        <strain evidence="2">PO100/5</strain>
    </source>
</reference>
<feature type="region of interest" description="Disordered" evidence="1">
    <location>
        <begin position="1"/>
        <end position="26"/>
    </location>
</feature>
<sequence>MEQAELKLKQARASADAAVASKESAVERARLEASKASDKLADSERKLGENQKFATGVSSDLFSATRRWMMLKRRRRSPRSL</sequence>
<name>A0A7U5HMX4_9CORY</name>
<reference evidence="2" key="3">
    <citation type="journal article" date="2020" name="Antonie Van Leeuwenhoek">
        <title>Phylogenomic characterisation of a novel corynebacterial species pathogenic to animals.</title>
        <authorList>
            <person name="Moller J."/>
            <person name="Musella L."/>
            <person name="Melnikov V."/>
            <person name="Geissdorfer W."/>
            <person name="Burkovski A."/>
            <person name="Sangal V."/>
        </authorList>
    </citation>
    <scope>NUCLEOTIDE SEQUENCE</scope>
    <source>
        <strain evidence="2">PO100/5</strain>
    </source>
</reference>
<feature type="compositionally biased region" description="Low complexity" evidence="1">
    <location>
        <begin position="11"/>
        <end position="23"/>
    </location>
</feature>
<gene>
    <name evidence="2" type="ORF">CBE74_09990</name>
</gene>
<accession>A0A7U5HMX4</accession>